<name>A0ACC2Q2U0_9NEOP</name>
<proteinExistence type="predicted"/>
<dbReference type="EMBL" id="CM056805">
    <property type="protein sequence ID" value="KAJ8706935.1"/>
    <property type="molecule type" value="Genomic_DNA"/>
</dbReference>
<dbReference type="Proteomes" id="UP001231649">
    <property type="component" value="Chromosome 29"/>
</dbReference>
<reference evidence="1" key="1">
    <citation type="submission" date="2023-03" db="EMBL/GenBank/DDBJ databases">
        <title>Chromosome-level genomes of two armyworms, Mythimna separata and Mythimna loreyi, provide insights into the biosynthesis and reception of sex pheromones.</title>
        <authorList>
            <person name="Zhao H."/>
        </authorList>
    </citation>
    <scope>NUCLEOTIDE SEQUENCE</scope>
    <source>
        <strain evidence="1">BeijingLab</strain>
    </source>
</reference>
<accession>A0ACC2Q2U0</accession>
<organism evidence="1 2">
    <name type="scientific">Mythimna loreyi</name>
    <dbReference type="NCBI Taxonomy" id="667449"/>
    <lineage>
        <taxon>Eukaryota</taxon>
        <taxon>Metazoa</taxon>
        <taxon>Ecdysozoa</taxon>
        <taxon>Arthropoda</taxon>
        <taxon>Hexapoda</taxon>
        <taxon>Insecta</taxon>
        <taxon>Pterygota</taxon>
        <taxon>Neoptera</taxon>
        <taxon>Endopterygota</taxon>
        <taxon>Lepidoptera</taxon>
        <taxon>Glossata</taxon>
        <taxon>Ditrysia</taxon>
        <taxon>Noctuoidea</taxon>
        <taxon>Noctuidae</taxon>
        <taxon>Noctuinae</taxon>
        <taxon>Hadenini</taxon>
        <taxon>Mythimna</taxon>
    </lineage>
</organism>
<gene>
    <name evidence="1" type="ORF">PYW08_011069</name>
</gene>
<evidence type="ECO:0000313" key="1">
    <source>
        <dbReference type="EMBL" id="KAJ8706935.1"/>
    </source>
</evidence>
<sequence length="481" mass="50939">MSTRSSSGSWSGAGGAPPDIIDLDKFMRGAVRPPRTDAHSLRCGDKLVVDAGGVDRKPGTLGPGSPAPVGRKPGTLGPGSPAPVGRKPGALGPGAPGAAATAPASLSPSAPPVLTVPSDSSSSRARRHGKHYSHDSGLSDTSYARRKHRPHRRAVGGDSAGVRAPRTPAAGSSDSLRAFRAVCERALLDQQAQIARVAQLCERLSERPPPRRRSDRSSDTSDVSSSSRSTHDQRRKDKHRLLSSSSTNQPVCAQTDKCKTYKIIMNKLDELNRLFAARARSPPPAAPPPPRRAPASSGSVSVSDKLVATEPCVERARDLHVAHNVVTTYGACGSCGAGLAAPRAVPACALDAAPRHNVAHDRFTHSKNSVLQCESRAATGTSGGDPRCGFDLDDPVHLYSQAKRLQAMSATTRRARSLEPTAPRAERDERGERAERGEQRAARARERGGEPTLCSLCRGYWRSLTHYLAVQVFCCPDAAVH</sequence>
<evidence type="ECO:0000313" key="2">
    <source>
        <dbReference type="Proteomes" id="UP001231649"/>
    </source>
</evidence>
<protein>
    <submittedName>
        <fullName evidence="1">Uncharacterized protein</fullName>
    </submittedName>
</protein>
<comment type="caution">
    <text evidence="1">The sequence shown here is derived from an EMBL/GenBank/DDBJ whole genome shotgun (WGS) entry which is preliminary data.</text>
</comment>
<keyword evidence="2" id="KW-1185">Reference proteome</keyword>